<feature type="site" description="Transition state stabilizer" evidence="9">
    <location>
        <position position="7"/>
    </location>
</feature>
<dbReference type="PIRSF" id="PIRSF000728">
    <property type="entry name" value="NAGK"/>
    <property type="match status" value="1"/>
</dbReference>
<feature type="binding site" evidence="9">
    <location>
        <position position="155"/>
    </location>
    <ligand>
        <name>substrate</name>
    </ligand>
</feature>
<feature type="binding site" evidence="9">
    <location>
        <begin position="40"/>
        <end position="41"/>
    </location>
    <ligand>
        <name>substrate</name>
    </ligand>
</feature>
<dbReference type="FunFam" id="3.40.1160.10:FF:000004">
    <property type="entry name" value="Acetylglutamate kinase"/>
    <property type="match status" value="1"/>
</dbReference>
<evidence type="ECO:0000259" key="10">
    <source>
        <dbReference type="Pfam" id="PF00696"/>
    </source>
</evidence>
<evidence type="ECO:0000256" key="6">
    <source>
        <dbReference type="ARBA" id="ARBA00022777"/>
    </source>
</evidence>
<accession>A0A7V7RJA1</accession>
<sequence length="257" mass="27423">MRKIVIKCGGSVLDSLSPSFLQNVKSLKSEGYQFIFVHGGGPDINKMLELVQVQSVFVNGLRKTTKEVLETAEMILSGKTNRMLTALLQTSGLKALGINGSDVSLLQGTFLNEKELGYVGSIENVNTEFLQNILALQIIPVITPIAMGVNGVKFNVNADTAAAAVAVAIGAERCIFVTDVPGIKIGGEYCSRIEVEQINSSILDGEITGGMIPKVKSAISALEEGLNTISIVSGKSGFYDGQNWLGTEISNRKELQI</sequence>
<dbReference type="InterPro" id="IPR037528">
    <property type="entry name" value="ArgB"/>
</dbReference>
<evidence type="ECO:0000256" key="2">
    <source>
        <dbReference type="ARBA" id="ARBA00022571"/>
    </source>
</evidence>
<evidence type="ECO:0000256" key="1">
    <source>
        <dbReference type="ARBA" id="ARBA00004828"/>
    </source>
</evidence>
<organism evidence="11 12">
    <name type="scientific">Bacillus mesophilum</name>
    <dbReference type="NCBI Taxonomy" id="1071718"/>
    <lineage>
        <taxon>Bacteria</taxon>
        <taxon>Bacillati</taxon>
        <taxon>Bacillota</taxon>
        <taxon>Bacilli</taxon>
        <taxon>Bacillales</taxon>
        <taxon>Bacillaceae</taxon>
        <taxon>Bacillus</taxon>
    </lineage>
</organism>
<keyword evidence="3 9" id="KW-0028">Amino-acid biosynthesis</keyword>
<keyword evidence="7 9" id="KW-0067">ATP-binding</keyword>
<comment type="function">
    <text evidence="9">Catalyzes the ATP-dependent phosphorylation of N-acetyl-L-glutamate.</text>
</comment>
<dbReference type="UniPathway" id="UPA00068">
    <property type="reaction ID" value="UER00107"/>
</dbReference>
<dbReference type="EC" id="2.7.2.8" evidence="9"/>
<dbReference type="GO" id="GO:0005737">
    <property type="term" value="C:cytoplasm"/>
    <property type="evidence" value="ECO:0007669"/>
    <property type="project" value="UniProtKB-SubCell"/>
</dbReference>
<feature type="domain" description="Aspartate/glutamate/uridylate kinase" evidence="10">
    <location>
        <begin position="3"/>
        <end position="229"/>
    </location>
</feature>
<keyword evidence="2 9" id="KW-0055">Arginine biosynthesis</keyword>
<dbReference type="EMBL" id="WBOT01000006">
    <property type="protein sequence ID" value="KAB2330885.1"/>
    <property type="molecule type" value="Genomic_DNA"/>
</dbReference>
<gene>
    <name evidence="9 11" type="primary">argB</name>
    <name evidence="11" type="ORF">F7732_16885</name>
</gene>
<dbReference type="Gene3D" id="3.40.1160.10">
    <property type="entry name" value="Acetylglutamate kinase-like"/>
    <property type="match status" value="1"/>
</dbReference>
<feature type="binding site" evidence="9">
    <location>
        <position position="62"/>
    </location>
    <ligand>
        <name>substrate</name>
    </ligand>
</feature>
<dbReference type="GO" id="GO:0003991">
    <property type="term" value="F:acetylglutamate kinase activity"/>
    <property type="evidence" value="ECO:0007669"/>
    <property type="project" value="UniProtKB-UniRule"/>
</dbReference>
<comment type="catalytic activity">
    <reaction evidence="8 9">
        <text>N-acetyl-L-glutamate + ATP = N-acetyl-L-glutamyl 5-phosphate + ADP</text>
        <dbReference type="Rhea" id="RHEA:14629"/>
        <dbReference type="ChEBI" id="CHEBI:30616"/>
        <dbReference type="ChEBI" id="CHEBI:44337"/>
        <dbReference type="ChEBI" id="CHEBI:57936"/>
        <dbReference type="ChEBI" id="CHEBI:456216"/>
        <dbReference type="EC" id="2.7.2.8"/>
    </reaction>
</comment>
<evidence type="ECO:0000256" key="8">
    <source>
        <dbReference type="ARBA" id="ARBA00048141"/>
    </source>
</evidence>
<keyword evidence="5 9" id="KW-0547">Nucleotide-binding</keyword>
<comment type="similarity">
    <text evidence="9">Belongs to the acetylglutamate kinase family. ArgB subfamily.</text>
</comment>
<dbReference type="Proteomes" id="UP000441354">
    <property type="component" value="Unassembled WGS sequence"/>
</dbReference>
<dbReference type="GO" id="GO:0005524">
    <property type="term" value="F:ATP binding"/>
    <property type="evidence" value="ECO:0007669"/>
    <property type="project" value="UniProtKB-UniRule"/>
</dbReference>
<evidence type="ECO:0000256" key="7">
    <source>
        <dbReference type="ARBA" id="ARBA00022840"/>
    </source>
</evidence>
<keyword evidence="9" id="KW-0963">Cytoplasm</keyword>
<dbReference type="HAMAP" id="MF_00082">
    <property type="entry name" value="ArgB"/>
    <property type="match status" value="1"/>
</dbReference>
<dbReference type="OrthoDB" id="9803155at2"/>
<comment type="caution">
    <text evidence="11">The sequence shown here is derived from an EMBL/GenBank/DDBJ whole genome shotgun (WGS) entry which is preliminary data.</text>
</comment>
<feature type="site" description="Transition state stabilizer" evidence="9">
    <location>
        <position position="214"/>
    </location>
</feature>
<dbReference type="GO" id="GO:0042450">
    <property type="term" value="P:L-arginine biosynthetic process via ornithine"/>
    <property type="evidence" value="ECO:0007669"/>
    <property type="project" value="UniProtKB-UniRule"/>
</dbReference>
<keyword evidence="6 9" id="KW-0418">Kinase</keyword>
<dbReference type="NCBIfam" id="TIGR00761">
    <property type="entry name" value="argB"/>
    <property type="match status" value="1"/>
</dbReference>
<dbReference type="AlphaFoldDB" id="A0A7V7RJA1"/>
<proteinExistence type="inferred from homology"/>
<evidence type="ECO:0000256" key="9">
    <source>
        <dbReference type="HAMAP-Rule" id="MF_00082"/>
    </source>
</evidence>
<dbReference type="Pfam" id="PF00696">
    <property type="entry name" value="AA_kinase"/>
    <property type="match status" value="1"/>
</dbReference>
<dbReference type="InterPro" id="IPR036393">
    <property type="entry name" value="AceGlu_kinase-like_sf"/>
</dbReference>
<comment type="pathway">
    <text evidence="1 9">Amino-acid biosynthesis; L-arginine biosynthesis; N(2)-acetyl-L-ornithine from L-glutamate: step 2/4.</text>
</comment>
<dbReference type="CDD" id="cd04238">
    <property type="entry name" value="AAK_NAGK-like"/>
    <property type="match status" value="1"/>
</dbReference>
<dbReference type="InterPro" id="IPR001048">
    <property type="entry name" value="Asp/Glu/Uridylate_kinase"/>
</dbReference>
<dbReference type="PANTHER" id="PTHR23342">
    <property type="entry name" value="N-ACETYLGLUTAMATE SYNTHASE"/>
    <property type="match status" value="1"/>
</dbReference>
<keyword evidence="4 9" id="KW-0808">Transferase</keyword>
<evidence type="ECO:0000313" key="12">
    <source>
        <dbReference type="Proteomes" id="UP000441354"/>
    </source>
</evidence>
<evidence type="ECO:0000256" key="5">
    <source>
        <dbReference type="ARBA" id="ARBA00022741"/>
    </source>
</evidence>
<name>A0A7V7RJA1_9BACI</name>
<dbReference type="SUPFAM" id="SSF53633">
    <property type="entry name" value="Carbamate kinase-like"/>
    <property type="match status" value="1"/>
</dbReference>
<evidence type="ECO:0000313" key="11">
    <source>
        <dbReference type="EMBL" id="KAB2330885.1"/>
    </source>
</evidence>
<dbReference type="InterPro" id="IPR004662">
    <property type="entry name" value="AcgluKinase_fam"/>
</dbReference>
<dbReference type="RefSeq" id="WP_151575168.1">
    <property type="nucleotide sequence ID" value="NZ_WBOT01000006.1"/>
</dbReference>
<evidence type="ECO:0000256" key="4">
    <source>
        <dbReference type="ARBA" id="ARBA00022679"/>
    </source>
</evidence>
<evidence type="ECO:0000256" key="3">
    <source>
        <dbReference type="ARBA" id="ARBA00022605"/>
    </source>
</evidence>
<dbReference type="PANTHER" id="PTHR23342:SF0">
    <property type="entry name" value="N-ACETYLGLUTAMATE SYNTHASE, MITOCHONDRIAL"/>
    <property type="match status" value="1"/>
</dbReference>
<comment type="subcellular location">
    <subcellularLocation>
        <location evidence="9">Cytoplasm</location>
    </subcellularLocation>
</comment>
<reference evidence="11 12" key="1">
    <citation type="journal article" date="2014" name="Arch. Microbiol.">
        <title>Bacillus mesophilum sp. nov., strain IITR-54T, a novel 4-chlorobiphenyl dechlorinating bacterium.</title>
        <authorList>
            <person name="Manickam N."/>
            <person name="Singh N.K."/>
            <person name="Bajaj A."/>
            <person name="Kumar R.M."/>
            <person name="Kaur G."/>
            <person name="Kaur N."/>
            <person name="Bala M."/>
            <person name="Kumar A."/>
            <person name="Mayilraj S."/>
        </authorList>
    </citation>
    <scope>NUCLEOTIDE SEQUENCE [LARGE SCALE GENOMIC DNA]</scope>
    <source>
        <strain evidence="11 12">IITR-54</strain>
    </source>
</reference>
<keyword evidence="12" id="KW-1185">Reference proteome</keyword>
<protein>
    <recommendedName>
        <fullName evidence="9">Acetylglutamate kinase</fullName>
        <ecNumber evidence="9">2.7.2.8</ecNumber>
    </recommendedName>
    <alternativeName>
        <fullName evidence="9">N-acetyl-L-glutamate 5-phosphotransferase</fullName>
    </alternativeName>
    <alternativeName>
        <fullName evidence="9">NAG kinase</fullName>
        <shortName evidence="9">NAGK</shortName>
    </alternativeName>
</protein>